<feature type="transmembrane region" description="Helical" evidence="1">
    <location>
        <begin position="49"/>
        <end position="68"/>
    </location>
</feature>
<dbReference type="STRING" id="441119.SAMN04488047_11369"/>
<evidence type="ECO:0000313" key="3">
    <source>
        <dbReference type="Proteomes" id="UP000199356"/>
    </source>
</evidence>
<proteinExistence type="predicted"/>
<dbReference type="RefSeq" id="WP_093423767.1">
    <property type="nucleotide sequence ID" value="NZ_FOXA01000013.1"/>
</dbReference>
<dbReference type="Pfam" id="PF11911">
    <property type="entry name" value="DUF3429"/>
    <property type="match status" value="1"/>
</dbReference>
<keyword evidence="1" id="KW-0472">Membrane</keyword>
<dbReference type="OrthoDB" id="7273031at2"/>
<feature type="transmembrane region" description="Helical" evidence="1">
    <location>
        <begin position="89"/>
        <end position="120"/>
    </location>
</feature>
<gene>
    <name evidence="2" type="ORF">SAMN04488047_11369</name>
</gene>
<keyword evidence="3" id="KW-1185">Reference proteome</keyword>
<reference evidence="2 3" key="1">
    <citation type="submission" date="2016-10" db="EMBL/GenBank/DDBJ databases">
        <authorList>
            <person name="de Groot N.N."/>
        </authorList>
    </citation>
    <scope>NUCLEOTIDE SEQUENCE [LARGE SCALE GENOMIC DNA]</scope>
    <source>
        <strain evidence="2 3">DSM 19547</strain>
    </source>
</reference>
<keyword evidence="1" id="KW-1133">Transmembrane helix</keyword>
<evidence type="ECO:0000256" key="1">
    <source>
        <dbReference type="SAM" id="Phobius"/>
    </source>
</evidence>
<dbReference type="AlphaFoldDB" id="A0A1I5TDS2"/>
<dbReference type="InterPro" id="IPR021836">
    <property type="entry name" value="DUF3429"/>
</dbReference>
<name>A0A1I5TDS2_9RHOB</name>
<evidence type="ECO:0000313" key="2">
    <source>
        <dbReference type="EMBL" id="SFP81170.1"/>
    </source>
</evidence>
<dbReference type="Proteomes" id="UP000199356">
    <property type="component" value="Unassembled WGS sequence"/>
</dbReference>
<sequence length="158" mass="16950">MADPSARTLTIEERPEIPRDGLILGYGAMVPLALGAVAIWIAPERWADLALWLTMAWGAAILLFLSGVRRGLSFRTEGGPQPAQFVATFWLFGAGLVSLLLPPLWALTLQLAGYVFLLLADPPAARRGEAPIYFVRLRRPQMSIAVAALAAAIAGMVA</sequence>
<dbReference type="EMBL" id="FOXA01000013">
    <property type="protein sequence ID" value="SFP81170.1"/>
    <property type="molecule type" value="Genomic_DNA"/>
</dbReference>
<feature type="transmembrane region" description="Helical" evidence="1">
    <location>
        <begin position="21"/>
        <end position="43"/>
    </location>
</feature>
<accession>A0A1I5TDS2</accession>
<organism evidence="2 3">
    <name type="scientific">Tranquillimonas alkanivorans</name>
    <dbReference type="NCBI Taxonomy" id="441119"/>
    <lineage>
        <taxon>Bacteria</taxon>
        <taxon>Pseudomonadati</taxon>
        <taxon>Pseudomonadota</taxon>
        <taxon>Alphaproteobacteria</taxon>
        <taxon>Rhodobacterales</taxon>
        <taxon>Roseobacteraceae</taxon>
        <taxon>Tranquillimonas</taxon>
    </lineage>
</organism>
<protein>
    <recommendedName>
        <fullName evidence="4">DUF3429 domain-containing protein</fullName>
    </recommendedName>
</protein>
<keyword evidence="1" id="KW-0812">Transmembrane</keyword>
<evidence type="ECO:0008006" key="4">
    <source>
        <dbReference type="Google" id="ProtNLM"/>
    </source>
</evidence>